<dbReference type="GO" id="GO:0003677">
    <property type="term" value="F:DNA binding"/>
    <property type="evidence" value="ECO:0007669"/>
    <property type="project" value="UniProtKB-KW"/>
</dbReference>
<organism evidence="6 7">
    <name type="scientific">Candidatus Kutchimonas denitrificans</name>
    <dbReference type="NCBI Taxonomy" id="3056748"/>
    <lineage>
        <taxon>Bacteria</taxon>
        <taxon>Pseudomonadati</taxon>
        <taxon>Gemmatimonadota</taxon>
        <taxon>Gemmatimonadia</taxon>
        <taxon>Candidatus Palauibacterales</taxon>
        <taxon>Candidatus Palauibacteraceae</taxon>
        <taxon>Candidatus Kutchimonas</taxon>
    </lineage>
</organism>
<dbReference type="InterPro" id="IPR036724">
    <property type="entry name" value="Cobalamin-bd_sf"/>
</dbReference>
<feature type="domain" description="B12-binding" evidence="5">
    <location>
        <begin position="196"/>
        <end position="323"/>
    </location>
</feature>
<dbReference type="Pfam" id="PF02310">
    <property type="entry name" value="B12-binding"/>
    <property type="match status" value="1"/>
</dbReference>
<dbReference type="InterPro" id="IPR009061">
    <property type="entry name" value="DNA-bd_dom_put_sf"/>
</dbReference>
<evidence type="ECO:0000313" key="6">
    <source>
        <dbReference type="EMBL" id="NIR74423.1"/>
    </source>
</evidence>
<evidence type="ECO:0000256" key="1">
    <source>
        <dbReference type="ARBA" id="ARBA00023015"/>
    </source>
</evidence>
<feature type="domain" description="HTH merR-type" evidence="4">
    <location>
        <begin position="13"/>
        <end position="82"/>
    </location>
</feature>
<reference evidence="6 7" key="1">
    <citation type="submission" date="2020-01" db="EMBL/GenBank/DDBJ databases">
        <title>Genomes assembled from Gulf of Kutch pelagic sediment metagenomes.</title>
        <authorList>
            <person name="Chandrashekar M."/>
            <person name="Mahajan M.S."/>
            <person name="Dave K.J."/>
            <person name="Vatsa P."/>
            <person name="Nathani N.M."/>
        </authorList>
    </citation>
    <scope>NUCLEOTIDE SEQUENCE [LARGE SCALE GENOMIC DNA]</scope>
    <source>
        <strain evidence="6">KS3-K002</strain>
    </source>
</reference>
<keyword evidence="1" id="KW-0805">Transcription regulation</keyword>
<dbReference type="Pfam" id="PF13411">
    <property type="entry name" value="MerR_1"/>
    <property type="match status" value="1"/>
</dbReference>
<dbReference type="Pfam" id="PF02607">
    <property type="entry name" value="B12-binding_2"/>
    <property type="match status" value="1"/>
</dbReference>
<accession>A0AAE4Z6D8</accession>
<dbReference type="GO" id="GO:0031419">
    <property type="term" value="F:cobalamin binding"/>
    <property type="evidence" value="ECO:0007669"/>
    <property type="project" value="InterPro"/>
</dbReference>
<protein>
    <submittedName>
        <fullName evidence="6">MerR family transcriptional regulator</fullName>
    </submittedName>
</protein>
<dbReference type="GO" id="GO:0046872">
    <property type="term" value="F:metal ion binding"/>
    <property type="evidence" value="ECO:0007669"/>
    <property type="project" value="InterPro"/>
</dbReference>
<dbReference type="PROSITE" id="PS50937">
    <property type="entry name" value="HTH_MERR_2"/>
    <property type="match status" value="1"/>
</dbReference>
<evidence type="ECO:0000259" key="4">
    <source>
        <dbReference type="PROSITE" id="PS50937"/>
    </source>
</evidence>
<keyword evidence="3" id="KW-0804">Transcription</keyword>
<name>A0AAE4Z6D8_9BACT</name>
<dbReference type="Gene3D" id="1.10.1660.10">
    <property type="match status" value="1"/>
</dbReference>
<dbReference type="EMBL" id="JAACAK010000041">
    <property type="protein sequence ID" value="NIR74423.1"/>
    <property type="molecule type" value="Genomic_DNA"/>
</dbReference>
<dbReference type="InterPro" id="IPR047057">
    <property type="entry name" value="MerR_fam"/>
</dbReference>
<evidence type="ECO:0000256" key="3">
    <source>
        <dbReference type="ARBA" id="ARBA00023163"/>
    </source>
</evidence>
<evidence type="ECO:0000313" key="7">
    <source>
        <dbReference type="Proteomes" id="UP000702544"/>
    </source>
</evidence>
<dbReference type="AlphaFoldDB" id="A0AAE4Z6D8"/>
<dbReference type="CDD" id="cd01104">
    <property type="entry name" value="HTH_MlrA-CarA"/>
    <property type="match status" value="1"/>
</dbReference>
<dbReference type="Gene3D" id="1.10.1240.10">
    <property type="entry name" value="Methionine synthase domain"/>
    <property type="match status" value="1"/>
</dbReference>
<dbReference type="InterPro" id="IPR036594">
    <property type="entry name" value="Meth_synthase_dom"/>
</dbReference>
<dbReference type="GO" id="GO:0003700">
    <property type="term" value="F:DNA-binding transcription factor activity"/>
    <property type="evidence" value="ECO:0007669"/>
    <property type="project" value="InterPro"/>
</dbReference>
<dbReference type="CDD" id="cd02065">
    <property type="entry name" value="B12-binding_like"/>
    <property type="match status" value="1"/>
</dbReference>
<dbReference type="InterPro" id="IPR006158">
    <property type="entry name" value="Cobalamin-bd"/>
</dbReference>
<dbReference type="InterPro" id="IPR000551">
    <property type="entry name" value="MerR-type_HTH_dom"/>
</dbReference>
<dbReference type="SUPFAM" id="SSF52242">
    <property type="entry name" value="Cobalamin (vitamin B12)-binding domain"/>
    <property type="match status" value="1"/>
</dbReference>
<evidence type="ECO:0000256" key="2">
    <source>
        <dbReference type="ARBA" id="ARBA00023125"/>
    </source>
</evidence>
<evidence type="ECO:0000259" key="5">
    <source>
        <dbReference type="PROSITE" id="PS51332"/>
    </source>
</evidence>
<proteinExistence type="predicted"/>
<dbReference type="PANTHER" id="PTHR30204">
    <property type="entry name" value="REDOX-CYCLING DRUG-SENSING TRANSCRIPTIONAL ACTIVATOR SOXR"/>
    <property type="match status" value="1"/>
</dbReference>
<comment type="caution">
    <text evidence="6">The sequence shown here is derived from an EMBL/GenBank/DDBJ whole genome shotgun (WGS) entry which is preliminary data.</text>
</comment>
<sequence length="325" mass="35724">MESGNGDRHHAKRHPIRVVSRRTGISRDLLRAWEMRYGLLEPERSDGGQRLYSDADIERLRLVQRALQAGRRIGQVAGLAEADLERLVAEDEEARRGEPEAAPARARPEWEHQRYLDACIAAVQQFDDRRLERELSRAGIALEARDLLDHVLAPLLIWLGEGWVAGRITPGHERLATAVIRRQLNELTSMLHVEDGPVMVTTTPSGQRHELGAMLAAAAAATEGWHVIYLGAELPAESIAKATVATGARAVALSLIYPPDDDASRSELRELRRLLPAGTEIIVGGRASGSYATVLEEIGAIWLSETASMRSALDLVRISGSDEDQ</sequence>
<dbReference type="InterPro" id="IPR003759">
    <property type="entry name" value="Cbl-bd_cap"/>
</dbReference>
<gene>
    <name evidence="6" type="ORF">GWO12_04845</name>
</gene>
<dbReference type="Proteomes" id="UP000702544">
    <property type="component" value="Unassembled WGS sequence"/>
</dbReference>
<dbReference type="Gene3D" id="3.40.50.280">
    <property type="entry name" value="Cobalamin-binding domain"/>
    <property type="match status" value="1"/>
</dbReference>
<keyword evidence="2" id="KW-0238">DNA-binding</keyword>
<dbReference type="PANTHER" id="PTHR30204:SF67">
    <property type="entry name" value="HTH-TYPE TRANSCRIPTIONAL REGULATOR MLRA-RELATED"/>
    <property type="match status" value="1"/>
</dbReference>
<dbReference type="SUPFAM" id="SSF46955">
    <property type="entry name" value="Putative DNA-binding domain"/>
    <property type="match status" value="1"/>
</dbReference>
<dbReference type="SMART" id="SM00422">
    <property type="entry name" value="HTH_MERR"/>
    <property type="match status" value="1"/>
</dbReference>
<dbReference type="PROSITE" id="PS51332">
    <property type="entry name" value="B12_BINDING"/>
    <property type="match status" value="1"/>
</dbReference>